<dbReference type="AlphaFoldDB" id="A0A2T0WPY3"/>
<feature type="domain" description="HTH araC/xylS-type" evidence="4">
    <location>
        <begin position="216"/>
        <end position="314"/>
    </location>
</feature>
<protein>
    <submittedName>
        <fullName evidence="5">Transcriptional regulator GlxA family with amidase domain</fullName>
    </submittedName>
</protein>
<sequence>MAEPQHFLFVFVGEFTQLAFANAIEPLRIANRMSGETLYTWSFMSEDGGAVTASNGVRMLMDHSFNDCVTFDQLFIITGNDVQEHISKRLLALVRRTRYQGIPVAAFCSGAFVLAEAGLLDGRSVALHWEFHAAFAETYPDIDLSPGVYVKDSAIMTAAGGQAAADMVLDLIAARHGEGLAVTVSDQMVYNSVRTASATQRVSFQARFGIRCDVLSKAMQVMERDLDAITTMTEVAAHTGVSIRQLERLFKKHLNTTPKKHLQTLRLARGRQLLQQTEMSVTEVTLACGFENPSHFSRVYRQAYGVGPRQQRAI</sequence>
<gene>
    <name evidence="5" type="ORF">CLV74_107110</name>
</gene>
<dbReference type="SUPFAM" id="SSF52317">
    <property type="entry name" value="Class I glutamine amidotransferase-like"/>
    <property type="match status" value="1"/>
</dbReference>
<dbReference type="InterPro" id="IPR052158">
    <property type="entry name" value="INH-QAR"/>
</dbReference>
<dbReference type="SMART" id="SM00342">
    <property type="entry name" value="HTH_ARAC"/>
    <property type="match status" value="1"/>
</dbReference>
<dbReference type="InterPro" id="IPR002818">
    <property type="entry name" value="DJ-1/PfpI"/>
</dbReference>
<dbReference type="InterPro" id="IPR029062">
    <property type="entry name" value="Class_I_gatase-like"/>
</dbReference>
<dbReference type="Pfam" id="PF01965">
    <property type="entry name" value="DJ-1_PfpI"/>
    <property type="match status" value="1"/>
</dbReference>
<keyword evidence="6" id="KW-1185">Reference proteome</keyword>
<accession>A0A2T0WPY3</accession>
<name>A0A2T0WPY3_9RHOB</name>
<dbReference type="Gene3D" id="1.10.10.60">
    <property type="entry name" value="Homeodomain-like"/>
    <property type="match status" value="1"/>
</dbReference>
<dbReference type="PANTHER" id="PTHR43130">
    <property type="entry name" value="ARAC-FAMILY TRANSCRIPTIONAL REGULATOR"/>
    <property type="match status" value="1"/>
</dbReference>
<comment type="caution">
    <text evidence="5">The sequence shown here is derived from an EMBL/GenBank/DDBJ whole genome shotgun (WGS) entry which is preliminary data.</text>
</comment>
<dbReference type="InterPro" id="IPR018060">
    <property type="entry name" value="HTH_AraC"/>
</dbReference>
<keyword evidence="2" id="KW-0238">DNA-binding</keyword>
<dbReference type="Gene3D" id="3.40.50.880">
    <property type="match status" value="1"/>
</dbReference>
<dbReference type="OrthoDB" id="9793400at2"/>
<evidence type="ECO:0000256" key="2">
    <source>
        <dbReference type="ARBA" id="ARBA00023125"/>
    </source>
</evidence>
<proteinExistence type="predicted"/>
<keyword evidence="3" id="KW-0804">Transcription</keyword>
<keyword evidence="1" id="KW-0805">Transcription regulation</keyword>
<evidence type="ECO:0000259" key="4">
    <source>
        <dbReference type="PROSITE" id="PS01124"/>
    </source>
</evidence>
<reference evidence="5 6" key="1">
    <citation type="submission" date="2018-03" db="EMBL/GenBank/DDBJ databases">
        <title>Genomic Encyclopedia of Archaeal and Bacterial Type Strains, Phase II (KMG-II): from individual species to whole genera.</title>
        <authorList>
            <person name="Goeker M."/>
        </authorList>
    </citation>
    <scope>NUCLEOTIDE SEQUENCE [LARGE SCALE GENOMIC DNA]</scope>
    <source>
        <strain evidence="5 6">DSM 100212</strain>
    </source>
</reference>
<dbReference type="PRINTS" id="PR00032">
    <property type="entry name" value="HTHARAC"/>
</dbReference>
<evidence type="ECO:0000256" key="3">
    <source>
        <dbReference type="ARBA" id="ARBA00023163"/>
    </source>
</evidence>
<dbReference type="SUPFAM" id="SSF46689">
    <property type="entry name" value="Homeodomain-like"/>
    <property type="match status" value="2"/>
</dbReference>
<dbReference type="GO" id="GO:0043565">
    <property type="term" value="F:sequence-specific DNA binding"/>
    <property type="evidence" value="ECO:0007669"/>
    <property type="project" value="InterPro"/>
</dbReference>
<dbReference type="InterPro" id="IPR020449">
    <property type="entry name" value="Tscrpt_reg_AraC-type_HTH"/>
</dbReference>
<dbReference type="RefSeq" id="WP_106264924.1">
    <property type="nucleotide sequence ID" value="NZ_PVTQ01000007.1"/>
</dbReference>
<dbReference type="PROSITE" id="PS01124">
    <property type="entry name" value="HTH_ARAC_FAMILY_2"/>
    <property type="match status" value="1"/>
</dbReference>
<organism evidence="5 6">
    <name type="scientific">Donghicola tyrosinivorans</name>
    <dbReference type="NCBI Taxonomy" id="1652492"/>
    <lineage>
        <taxon>Bacteria</taxon>
        <taxon>Pseudomonadati</taxon>
        <taxon>Pseudomonadota</taxon>
        <taxon>Alphaproteobacteria</taxon>
        <taxon>Rhodobacterales</taxon>
        <taxon>Roseobacteraceae</taxon>
        <taxon>Donghicola</taxon>
    </lineage>
</organism>
<dbReference type="CDD" id="cd03136">
    <property type="entry name" value="GATase1_AraC_ArgR_like"/>
    <property type="match status" value="1"/>
</dbReference>
<dbReference type="GO" id="GO:0003700">
    <property type="term" value="F:DNA-binding transcription factor activity"/>
    <property type="evidence" value="ECO:0007669"/>
    <property type="project" value="InterPro"/>
</dbReference>
<dbReference type="Pfam" id="PF12833">
    <property type="entry name" value="HTH_18"/>
    <property type="match status" value="1"/>
</dbReference>
<evidence type="ECO:0000313" key="5">
    <source>
        <dbReference type="EMBL" id="PRY88768.1"/>
    </source>
</evidence>
<dbReference type="PANTHER" id="PTHR43130:SF3">
    <property type="entry name" value="HTH-TYPE TRANSCRIPTIONAL REGULATOR RV1931C"/>
    <property type="match status" value="1"/>
</dbReference>
<evidence type="ECO:0000313" key="6">
    <source>
        <dbReference type="Proteomes" id="UP000238392"/>
    </source>
</evidence>
<dbReference type="EMBL" id="PVTQ01000007">
    <property type="protein sequence ID" value="PRY88768.1"/>
    <property type="molecule type" value="Genomic_DNA"/>
</dbReference>
<evidence type="ECO:0000256" key="1">
    <source>
        <dbReference type="ARBA" id="ARBA00023015"/>
    </source>
</evidence>
<dbReference type="InterPro" id="IPR009057">
    <property type="entry name" value="Homeodomain-like_sf"/>
</dbReference>
<dbReference type="Proteomes" id="UP000238392">
    <property type="component" value="Unassembled WGS sequence"/>
</dbReference>